<organism evidence="3 4">
    <name type="scientific">Desulfobacula phenolica</name>
    <dbReference type="NCBI Taxonomy" id="90732"/>
    <lineage>
        <taxon>Bacteria</taxon>
        <taxon>Pseudomonadati</taxon>
        <taxon>Thermodesulfobacteriota</taxon>
        <taxon>Desulfobacteria</taxon>
        <taxon>Desulfobacterales</taxon>
        <taxon>Desulfobacteraceae</taxon>
        <taxon>Desulfobacula</taxon>
    </lineage>
</organism>
<feature type="transmembrane region" description="Helical" evidence="1">
    <location>
        <begin position="533"/>
        <end position="550"/>
    </location>
</feature>
<dbReference type="EMBL" id="FNLL01000002">
    <property type="protein sequence ID" value="SDT89698.1"/>
    <property type="molecule type" value="Genomic_DNA"/>
</dbReference>
<dbReference type="PANTHER" id="PTHR32063:SF33">
    <property type="entry name" value="RND SUPERFAMILY EFFLUX PUMP PERMEASE COMPONENT"/>
    <property type="match status" value="1"/>
</dbReference>
<feature type="transmembrane region" description="Helical" evidence="1">
    <location>
        <begin position="964"/>
        <end position="983"/>
    </location>
</feature>
<dbReference type="SUPFAM" id="SSF82714">
    <property type="entry name" value="Multidrug efflux transporter AcrB TolC docking domain, DN and DC subdomains"/>
    <property type="match status" value="2"/>
</dbReference>
<dbReference type="InterPro" id="IPR000731">
    <property type="entry name" value="SSD"/>
</dbReference>
<feature type="transmembrane region" description="Helical" evidence="1">
    <location>
        <begin position="385"/>
        <end position="409"/>
    </location>
</feature>
<gene>
    <name evidence="3" type="ORF">SAMN04487931_102470</name>
</gene>
<accession>A0A1H2E4T3</accession>
<dbReference type="RefSeq" id="WP_092231027.1">
    <property type="nucleotide sequence ID" value="NZ_FNLL01000002.1"/>
</dbReference>
<dbReference type="GO" id="GO:0042910">
    <property type="term" value="F:xenobiotic transmembrane transporter activity"/>
    <property type="evidence" value="ECO:0007669"/>
    <property type="project" value="TreeGrafter"/>
</dbReference>
<feature type="transmembrane region" description="Helical" evidence="1">
    <location>
        <begin position="354"/>
        <end position="373"/>
    </location>
</feature>
<dbReference type="PANTHER" id="PTHR32063">
    <property type="match status" value="1"/>
</dbReference>
<evidence type="ECO:0000313" key="3">
    <source>
        <dbReference type="EMBL" id="SDT89698.1"/>
    </source>
</evidence>
<name>A0A1H2E4T3_9BACT</name>
<feature type="transmembrane region" description="Helical" evidence="1">
    <location>
        <begin position="866"/>
        <end position="885"/>
    </location>
</feature>
<dbReference type="GO" id="GO:0005886">
    <property type="term" value="C:plasma membrane"/>
    <property type="evidence" value="ECO:0007669"/>
    <property type="project" value="TreeGrafter"/>
</dbReference>
<keyword evidence="1" id="KW-0812">Transmembrane</keyword>
<keyword evidence="4" id="KW-1185">Reference proteome</keyword>
<reference evidence="4" key="1">
    <citation type="submission" date="2016-10" db="EMBL/GenBank/DDBJ databases">
        <authorList>
            <person name="Varghese N."/>
            <person name="Submissions S."/>
        </authorList>
    </citation>
    <scope>NUCLEOTIDE SEQUENCE [LARGE SCALE GENOMIC DNA]</scope>
    <source>
        <strain evidence="4">DSM 3384</strain>
    </source>
</reference>
<evidence type="ECO:0000259" key="2">
    <source>
        <dbReference type="PROSITE" id="PS50156"/>
    </source>
</evidence>
<keyword evidence="1" id="KW-0472">Membrane</keyword>
<protein>
    <submittedName>
        <fullName evidence="3">Multidrug efflux pump subunit AcrB</fullName>
    </submittedName>
</protein>
<dbReference type="SUPFAM" id="SSF82693">
    <property type="entry name" value="Multidrug efflux transporter AcrB pore domain, PN1, PN2, PC1 and PC2 subdomains"/>
    <property type="match status" value="2"/>
</dbReference>
<feature type="transmembrane region" description="Helical" evidence="1">
    <location>
        <begin position="328"/>
        <end position="348"/>
    </location>
</feature>
<feature type="transmembrane region" description="Helical" evidence="1">
    <location>
        <begin position="457"/>
        <end position="474"/>
    </location>
</feature>
<dbReference type="Gene3D" id="3.30.2090.10">
    <property type="entry name" value="Multidrug efflux transporter AcrB TolC docking domain, DN and DC subdomains"/>
    <property type="match status" value="2"/>
</dbReference>
<dbReference type="AlphaFoldDB" id="A0A1H2E4T3"/>
<feature type="transmembrane region" description="Helical" evidence="1">
    <location>
        <begin position="995"/>
        <end position="1018"/>
    </location>
</feature>
<feature type="transmembrane region" description="Helical" evidence="1">
    <location>
        <begin position="12"/>
        <end position="33"/>
    </location>
</feature>
<sequence>MSGISAWFTKNPVAANLLALLVIVGGVFSLMGLRIEGFPKIPPSYISIDIAYPQSSSEQVDSGITQKVEKSLEGLAGVKKISSYSSEGAAKILVQKETDYNMIRLLNDVKTKVEAIDNFPDKSSKPVISVDEFKDFVLIVQVYGDVSEQTLQQSARFLEKELQSDPKISKIESFGKKSREMRIELDAQMLKAYKISIGQVAAIVARDNAEQGYGLLKNDTNRIIIRSDVKIEHYDQLMNLPIITSSDGAKIYLKDVARVIEGYEDSDTKALYQDQNSVGIVLYSSNKGHMLEVSKAAYKVVENLKKQVPDEIHIDIWADFSTYMKDRLILLQSNAWQGLLIVFAILAVFLNFKLAFWVAMGIPFSIAGVLALMGESFLNYSLNDITTFGMIIVLGILVDDAVVVGESIFEERKKNLDRIEGTIKGVHKVAVATIFGVLTTIAAFYPLMLIKNDFGKILASFSVVVCVALIFSLVESKLVLPAHLASISITPEKPENIFLKGFYKVQESASNVLVFLNQQVYTPLLVATLKHRYSVLIIFISLAMAGGWLLKMNYVRTVFFPEIPGDVISVNVTMESGGSSKMTYENADAIDAAAAAINRELMEKHGTNEPPIRKIMTAVTGSQGIEIYAELQPQAMRVVNTLSLLKMWRSRTSNLEGVQTIEFRGNAETGGGFVLKAESHNIVSLRQAIKKLKAGLKEMQGVHDLRDDFKSSAPELRLNLKNEARHLGVTPEDLASQIGMAYGGFEIDKFQKDNDEIKLRIIYKKDQRKYIHQLIETRISLADGSLIPLTQVANIESRFSSGFIHRINGKRVAEVEAAIDKRIVSASEVFDALKQKVIPAIERTFPDVKILAGGELEQEGEVKGGLVKALIMIMLLIYALLAVPLKSYWKPVVIMSVIPFGFTGAVVGHLIAGVPLSILSFFGMLALSGIVVNDSLVMLTRFNDIMAQGKTVNKALTTAGSSRFRAIFLTTATTVCGLMPLLFETSEQAQYLIPAVVSLAYGELFATFITLLLVPLLMNIAYDIREVFASNQSAQYVC</sequence>
<evidence type="ECO:0000256" key="1">
    <source>
        <dbReference type="SAM" id="Phobius"/>
    </source>
</evidence>
<dbReference type="InterPro" id="IPR001036">
    <property type="entry name" value="Acrflvin-R"/>
</dbReference>
<dbReference type="PRINTS" id="PR00702">
    <property type="entry name" value="ACRIFLAVINRP"/>
</dbReference>
<feature type="transmembrane region" description="Helical" evidence="1">
    <location>
        <begin position="429"/>
        <end position="450"/>
    </location>
</feature>
<dbReference type="SUPFAM" id="SSF82866">
    <property type="entry name" value="Multidrug efflux transporter AcrB transmembrane domain"/>
    <property type="match status" value="2"/>
</dbReference>
<evidence type="ECO:0000313" key="4">
    <source>
        <dbReference type="Proteomes" id="UP000199608"/>
    </source>
</evidence>
<feature type="domain" description="SSD" evidence="2">
    <location>
        <begin position="368"/>
        <end position="486"/>
    </location>
</feature>
<dbReference type="Gene3D" id="3.30.70.1430">
    <property type="entry name" value="Multidrug efflux transporter AcrB pore domain"/>
    <property type="match status" value="2"/>
</dbReference>
<dbReference type="Proteomes" id="UP000199608">
    <property type="component" value="Unassembled WGS sequence"/>
</dbReference>
<feature type="transmembrane region" description="Helical" evidence="1">
    <location>
        <begin position="905"/>
        <end position="932"/>
    </location>
</feature>
<dbReference type="InterPro" id="IPR027463">
    <property type="entry name" value="AcrB_DN_DC_subdom"/>
</dbReference>
<dbReference type="Pfam" id="PF00873">
    <property type="entry name" value="ACR_tran"/>
    <property type="match status" value="1"/>
</dbReference>
<dbReference type="Gene3D" id="3.30.70.1440">
    <property type="entry name" value="Multidrug efflux transporter AcrB pore domain"/>
    <property type="match status" value="1"/>
</dbReference>
<keyword evidence="1" id="KW-1133">Transmembrane helix</keyword>
<dbReference type="PROSITE" id="PS50156">
    <property type="entry name" value="SSD"/>
    <property type="match status" value="1"/>
</dbReference>
<proteinExistence type="predicted"/>
<dbReference type="Gene3D" id="1.20.1640.10">
    <property type="entry name" value="Multidrug efflux transporter AcrB transmembrane domain"/>
    <property type="match status" value="2"/>
</dbReference>
<dbReference type="Gene3D" id="3.30.70.1320">
    <property type="entry name" value="Multidrug efflux transporter AcrB pore domain like"/>
    <property type="match status" value="1"/>
</dbReference>